<reference evidence="2 3" key="2">
    <citation type="journal article" date="2015" name="Genome Announc.">
        <title>Complete Genome Sequences of Mandrillus leucophaeus and Papio ursinus Cytomegaloviruses.</title>
        <authorList>
            <person name="Blewett E.L."/>
            <person name="Sherrod C.J."/>
            <person name="Texier J.R."/>
            <person name="Conrad T.M."/>
            <person name="Dittmer D.P."/>
        </authorList>
    </citation>
    <scope>NUCLEOTIDE SEQUENCE [LARGE SCALE GENOMIC DNA]</scope>
    <source>
        <strain evidence="2">OCOM6-2</strain>
    </source>
</reference>
<dbReference type="KEGG" id="vg:80527738"/>
<dbReference type="Proteomes" id="UP000114976">
    <property type="component" value="Segment"/>
</dbReference>
<name>A0A0G2UGN5_9BETA</name>
<gene>
    <name evidence="2" type="primary">UL79</name>
</gene>
<protein>
    <submittedName>
        <fullName evidence="2">Protein UL79</fullName>
    </submittedName>
</protein>
<feature type="region of interest" description="Disordered" evidence="1">
    <location>
        <begin position="240"/>
        <end position="291"/>
    </location>
</feature>
<accession>A0A0G2UGN5</accession>
<keyword evidence="3" id="KW-1185">Reference proteome</keyword>
<dbReference type="RefSeq" id="YP_010790374.1">
    <property type="nucleotide sequence ID" value="NC_075417.1"/>
</dbReference>
<feature type="region of interest" description="Disordered" evidence="1">
    <location>
        <begin position="129"/>
        <end position="151"/>
    </location>
</feature>
<evidence type="ECO:0000256" key="1">
    <source>
        <dbReference type="SAM" id="MobiDB-lite"/>
    </source>
</evidence>
<feature type="region of interest" description="Disordered" evidence="1">
    <location>
        <begin position="174"/>
        <end position="204"/>
    </location>
</feature>
<evidence type="ECO:0000313" key="3">
    <source>
        <dbReference type="Proteomes" id="UP000114976"/>
    </source>
</evidence>
<proteinExistence type="predicted"/>
<sequence>MFEARCFGIARGAMGRVYITPTGERQPGIAAAQKLHHAVGLQRRLRRRPSRNQFGFLRSLLDDFQELRRRDTAQTEQTGFDVLEPGHRAHGGGFVVIDIQGQRAATIAQPAVHDSRGKKQLGFPGRLVVPHQETPDVDGIGHVPRGRTRRPSPNRQILLYVCRSSNITDQRKDVAGTAARHAAAGGTQDPETHLRAPLSPRSGNVAVARDYQQPGSVGQRRPEPQNADLVLAASVPRAAANVPPSGLPRDFPRGTGRPAEPATQPAAPRRDTLKPLRATPYGPARLLPGRSGTQRQPVVLLGHAVRTQAVPPGRLLHPPLGHGDLRAADPHHLPENVVFLPHRDG</sequence>
<dbReference type="EMBL" id="KR297253">
    <property type="protein sequence ID" value="AKI29768.1"/>
    <property type="molecule type" value="Genomic_DNA"/>
</dbReference>
<evidence type="ECO:0000313" key="2">
    <source>
        <dbReference type="EMBL" id="AKI29768.1"/>
    </source>
</evidence>
<organism evidence="2 3">
    <name type="scientific">Mandrillus leucophaeus cytomegalovirus</name>
    <dbReference type="NCBI Taxonomy" id="1654930"/>
    <lineage>
        <taxon>Viruses</taxon>
        <taxon>Duplodnaviria</taxon>
        <taxon>Heunggongvirae</taxon>
        <taxon>Peploviricota</taxon>
        <taxon>Herviviricetes</taxon>
        <taxon>Herpesvirales</taxon>
        <taxon>Orthoherpesviridae</taxon>
        <taxon>Betaherpesvirinae</taxon>
        <taxon>Cytomegalovirus</taxon>
        <taxon>Cytomegalovirus mandrillinebeta1</taxon>
        <taxon>Mandrilline betaherpesvirus 1</taxon>
    </lineage>
</organism>
<dbReference type="GeneID" id="80527738"/>
<reference evidence="2 3" key="1">
    <citation type="journal article" date="2003" name="Arch. Virol.">
        <title>Isolation of cytomegalovirus and foamy virus from the drill monkey (Mandrillus leucophaeus) and prevalence of antibodies to these viruses amongst wild-born and captive-bred individuals.</title>
        <authorList>
            <person name="Blewett E.L."/>
            <person name="Lewis J."/>
            <person name="Gadsby E.L."/>
            <person name="Neubauer S.R."/>
            <person name="Eberle R."/>
        </authorList>
    </citation>
    <scope>NUCLEOTIDE SEQUENCE [LARGE SCALE GENOMIC DNA]</scope>
    <source>
        <strain evidence="2">OCOM6-2</strain>
    </source>
</reference>
<feature type="compositionally biased region" description="Low complexity" evidence="1">
    <location>
        <begin position="175"/>
        <end position="187"/>
    </location>
</feature>